<dbReference type="Proteomes" id="UP001165122">
    <property type="component" value="Unassembled WGS sequence"/>
</dbReference>
<dbReference type="GO" id="GO:0046872">
    <property type="term" value="F:metal ion binding"/>
    <property type="evidence" value="ECO:0007669"/>
    <property type="project" value="InterPro"/>
</dbReference>
<dbReference type="EMBL" id="BRXW01000192">
    <property type="protein sequence ID" value="GMI13467.1"/>
    <property type="molecule type" value="Genomic_DNA"/>
</dbReference>
<evidence type="ECO:0000313" key="3">
    <source>
        <dbReference type="EMBL" id="GMI13467.1"/>
    </source>
</evidence>
<feature type="domain" description="DDHD" evidence="2">
    <location>
        <begin position="1036"/>
        <end position="1242"/>
    </location>
</feature>
<feature type="region of interest" description="Disordered" evidence="1">
    <location>
        <begin position="686"/>
        <end position="727"/>
    </location>
</feature>
<feature type="region of interest" description="Disordered" evidence="1">
    <location>
        <begin position="1"/>
        <end position="47"/>
    </location>
</feature>
<dbReference type="Pfam" id="PF02862">
    <property type="entry name" value="DDHD"/>
    <property type="match status" value="2"/>
</dbReference>
<sequence length="1246" mass="138619">MDDSAILDEMSRTLHSIADRPGNGGSGTGSPSLPNSPPSNLSSRPLKSPLNAVPIVLASSSTANNRRTRYKKNENSTAIEYISSLSTRVGETTKRKIWDSNDMYVDGAARARDKYERIYHAAKTSCKSAYSATLVMYSTAKSGAETIENGLLVPVRDYLILPSFWIVEKSITGTTAFVFSDRMANACNFSLSLIEDYIPFNVGKRIVAPTIRTSFNVAHTSVLILQYPIPSQQTVTSITTKTVNSTKWALGVVGREVFFYVDMVDVSVTRALAKARWSVLGFGQYAGLSQEQREEVASQMCERYLDMPDPIARYEFASHVRIQNKRLYDDLIRSGLLRRRGGSLCENDTWLDVLPEWRLTSKNIETDDLFSDPEFISMKRISSSANNSETTASIVTTKVVPLWFYMPLVNGSRPSRDTPWVRFGEDDRAKIEAQYMGRGRGGGGGGKRHSSAPKIGPVPAPAPGEGDEEDDAVDDPFTQISDDPAPSSLSQWHEPDTSSDVFVDEGRHVVTWKNKKPKNTNTKNSICLMKPVFWRYYGDGEPVRRCVWMLDSGKAGLQPFNDQSAGVLEDAYQFLKWQQAKRRSDETTLGELMDPGGSSAAVLLTVQVQAPDGEEQLIQFRSLHQIFAIKKTLGGALSIWKKRVYRGAEVVIEVRDGVGEIADAETSGSSGEQFVNGMNMFVEEFSEKPESTEEHSAAERRNNEHVVERSVAAPSPFSSAHRAKPTSEQVEDNVEHLILVVHGIGKALQAFDLLGLVQLKSIVDCCKWMRDNHEEVVNEQQQQRANQKRNSAPSSPFPTTTSSSRVEFIPIEWHERFNRVSRQNDCQIPTAGLNDISLNTIPHMRSFANDAMLDTLYFMSEPHHDQIINLVVHELNTVVEKFRKFKGKAFTGKVSFVAHSLGSVITWDILANQMAGEGVNTPPVAEVAEVETAKVSPVVIPHFDKRHLRHPPPFVPPPRHHSDDSIVAPVLEDESPSKLPKAGRVGVLQSLFGTPPSQRKKNQEKEAEGEGTQSQLKSQGSSPTQPQTPTNDYPQLTFTVQNTFMLGSPIAVFLLIRNQQQPLQSDYSLPGCSRMFNIFHPFDPAAYRLEPLINRKNANTEASLIPTWKGDFRVKYKAKIFWRKLWNGIRKTRAKVFTTVEDGISKVGLLDSSFEVEPLTPSTKRVGLGGEEDGEGETSESDSEDGGNNLEPGRLCSGARVDYVLQEKEIESTNEYLFALGAHSMYWAERDLSYFIAKEVLRGVQS</sequence>
<gene>
    <name evidence="3" type="ORF">TrLO_g4202</name>
</gene>
<dbReference type="InterPro" id="IPR058055">
    <property type="entry name" value="PA-PLA1"/>
</dbReference>
<evidence type="ECO:0000313" key="4">
    <source>
        <dbReference type="Proteomes" id="UP001165122"/>
    </source>
</evidence>
<feature type="region of interest" description="Disordered" evidence="1">
    <location>
        <begin position="777"/>
        <end position="803"/>
    </location>
</feature>
<feature type="region of interest" description="Disordered" evidence="1">
    <location>
        <begin position="989"/>
        <end position="1034"/>
    </location>
</feature>
<dbReference type="GO" id="GO:0005737">
    <property type="term" value="C:cytoplasm"/>
    <property type="evidence" value="ECO:0007669"/>
    <property type="project" value="TreeGrafter"/>
</dbReference>
<reference evidence="4" key="1">
    <citation type="journal article" date="2023" name="Commun. Biol.">
        <title>Genome analysis of Parmales, the sister group of diatoms, reveals the evolutionary specialization of diatoms from phago-mixotrophs to photoautotrophs.</title>
        <authorList>
            <person name="Ban H."/>
            <person name="Sato S."/>
            <person name="Yoshikawa S."/>
            <person name="Yamada K."/>
            <person name="Nakamura Y."/>
            <person name="Ichinomiya M."/>
            <person name="Sato N."/>
            <person name="Blanc-Mathieu R."/>
            <person name="Endo H."/>
            <person name="Kuwata A."/>
            <person name="Ogata H."/>
        </authorList>
    </citation>
    <scope>NUCLEOTIDE SEQUENCE [LARGE SCALE GENOMIC DNA]</scope>
    <source>
        <strain evidence="4">NIES 3700</strain>
    </source>
</reference>
<feature type="region of interest" description="Disordered" evidence="1">
    <location>
        <begin position="436"/>
        <end position="499"/>
    </location>
</feature>
<dbReference type="PANTHER" id="PTHR23509:SF10">
    <property type="entry name" value="LD21067P"/>
    <property type="match status" value="1"/>
</dbReference>
<organism evidence="3 4">
    <name type="scientific">Triparma laevis f. longispina</name>
    <dbReference type="NCBI Taxonomy" id="1714387"/>
    <lineage>
        <taxon>Eukaryota</taxon>
        <taxon>Sar</taxon>
        <taxon>Stramenopiles</taxon>
        <taxon>Ochrophyta</taxon>
        <taxon>Bolidophyceae</taxon>
        <taxon>Parmales</taxon>
        <taxon>Triparmaceae</taxon>
        <taxon>Triparma</taxon>
    </lineage>
</organism>
<evidence type="ECO:0000256" key="1">
    <source>
        <dbReference type="SAM" id="MobiDB-lite"/>
    </source>
</evidence>
<feature type="compositionally biased region" description="Low complexity" evidence="1">
    <location>
        <begin position="29"/>
        <end position="47"/>
    </location>
</feature>
<dbReference type="OrthoDB" id="69269at2759"/>
<feature type="compositionally biased region" description="Basic and acidic residues" evidence="1">
    <location>
        <begin position="686"/>
        <end position="708"/>
    </location>
</feature>
<dbReference type="PROSITE" id="PS51043">
    <property type="entry name" value="DDHD"/>
    <property type="match status" value="1"/>
</dbReference>
<feature type="region of interest" description="Disordered" evidence="1">
    <location>
        <begin position="1160"/>
        <end position="1193"/>
    </location>
</feature>
<feature type="compositionally biased region" description="Acidic residues" evidence="1">
    <location>
        <begin position="465"/>
        <end position="474"/>
    </location>
</feature>
<evidence type="ECO:0000259" key="2">
    <source>
        <dbReference type="PROSITE" id="PS51043"/>
    </source>
</evidence>
<proteinExistence type="predicted"/>
<name>A0A9W7FJR4_9STRA</name>
<feature type="compositionally biased region" description="Polar residues" evidence="1">
    <location>
        <begin position="1011"/>
        <end position="1034"/>
    </location>
</feature>
<feature type="compositionally biased region" description="Low complexity" evidence="1">
    <location>
        <begin position="778"/>
        <end position="803"/>
    </location>
</feature>
<dbReference type="GO" id="GO:0004620">
    <property type="term" value="F:phospholipase activity"/>
    <property type="evidence" value="ECO:0007669"/>
    <property type="project" value="TreeGrafter"/>
</dbReference>
<comment type="caution">
    <text evidence="3">The sequence shown here is derived from an EMBL/GenBank/DDBJ whole genome shotgun (WGS) entry which is preliminary data.</text>
</comment>
<keyword evidence="4" id="KW-1185">Reference proteome</keyword>
<dbReference type="SMART" id="SM01127">
    <property type="entry name" value="DDHD"/>
    <property type="match status" value="1"/>
</dbReference>
<dbReference type="AlphaFoldDB" id="A0A9W7FJR4"/>
<protein>
    <recommendedName>
        <fullName evidence="2">DDHD domain-containing protein</fullName>
    </recommendedName>
</protein>
<dbReference type="InterPro" id="IPR004177">
    <property type="entry name" value="DDHD_dom"/>
</dbReference>
<dbReference type="PANTHER" id="PTHR23509">
    <property type="entry name" value="PA-PL1 PHOSPHOLIPASE FAMILY"/>
    <property type="match status" value="1"/>
</dbReference>
<feature type="compositionally biased region" description="Acidic residues" evidence="1">
    <location>
        <begin position="1170"/>
        <end position="1185"/>
    </location>
</feature>
<accession>A0A9W7FJR4</accession>